<evidence type="ECO:0000313" key="6">
    <source>
        <dbReference type="Proteomes" id="UP000192418"/>
    </source>
</evidence>
<dbReference type="Pfam" id="PF01041">
    <property type="entry name" value="DegT_DnrJ_EryC1"/>
    <property type="match status" value="1"/>
</dbReference>
<dbReference type="SUPFAM" id="SSF53383">
    <property type="entry name" value="PLP-dependent transferases"/>
    <property type="match status" value="1"/>
</dbReference>
<comment type="similarity">
    <text evidence="1 4">Belongs to the DegT/DnrJ/EryC1 family.</text>
</comment>
<dbReference type="GO" id="GO:0030170">
    <property type="term" value="F:pyridoxal phosphate binding"/>
    <property type="evidence" value="ECO:0007669"/>
    <property type="project" value="TreeGrafter"/>
</dbReference>
<evidence type="ECO:0000256" key="1">
    <source>
        <dbReference type="ARBA" id="ARBA00037999"/>
    </source>
</evidence>
<dbReference type="PIRSF" id="PIRSF000390">
    <property type="entry name" value="PLP_StrS"/>
    <property type="match status" value="1"/>
</dbReference>
<feature type="modified residue" description="N6-(pyridoxal phosphate)lysine" evidence="3">
    <location>
        <position position="191"/>
    </location>
</feature>
<dbReference type="RefSeq" id="WP_084067068.1">
    <property type="nucleotide sequence ID" value="NZ_FWXY01000003.1"/>
</dbReference>
<accession>A0A1W1ZQM2</accession>
<reference evidence="5 6" key="1">
    <citation type="submission" date="2017-04" db="EMBL/GenBank/DDBJ databases">
        <authorList>
            <person name="Afonso C.L."/>
            <person name="Miller P.J."/>
            <person name="Scott M.A."/>
            <person name="Spackman E."/>
            <person name="Goraichik I."/>
            <person name="Dimitrov K.M."/>
            <person name="Suarez D.L."/>
            <person name="Swayne D.E."/>
        </authorList>
    </citation>
    <scope>NUCLEOTIDE SEQUENCE [LARGE SCALE GENOMIC DNA]</scope>
    <source>
        <strain evidence="5 6">DSM 3385</strain>
    </source>
</reference>
<dbReference type="STRING" id="1121400.SAMN02746065_10390"/>
<sequence>MRIGRTLPPAAAPIKLADIISGVRGLVRGEREIRRFEAELTADFNVNHCFLLSSGKAALTIVLKALHRQNPHKNEVIIPAYTCYSVPSAICRAGLKIRLCDIDPATLDFDFNCLEEVLSDKASAVSENRVLAVIPTHLFGVPSDVKRTREITAEHGVLMIEDAAQAMGGELQGQRLGTFGDAGFFSLGRGKAFSTVEGGIILTDNSILAKQIQGAIDNIPDYRLFEILKLFVYSVALNVFMHPAFFWLPKSLPFLKLGETVFEISFPLKKMSSLQAGLARNWQVRLKQLAHARRHGSRLLRAALEINETDEKKKGYKLFQQLEEQETLLRFPVRIVNDELLRQIVLKGNQKGLGIMRGYPDAIHRIDALKEYFKNTSYPGAVHVARTLITLPVHVFVSLGNFKEIMALMINPRQS</sequence>
<evidence type="ECO:0000256" key="3">
    <source>
        <dbReference type="PIRSR" id="PIRSR000390-2"/>
    </source>
</evidence>
<proteinExistence type="inferred from homology"/>
<dbReference type="InterPro" id="IPR015424">
    <property type="entry name" value="PyrdxlP-dep_Trfase"/>
</dbReference>
<dbReference type="OrthoDB" id="5454373at2"/>
<evidence type="ECO:0000313" key="5">
    <source>
        <dbReference type="EMBL" id="SMC50398.1"/>
    </source>
</evidence>
<dbReference type="InterPro" id="IPR015421">
    <property type="entry name" value="PyrdxlP-dep_Trfase_major"/>
</dbReference>
<dbReference type="InterPro" id="IPR015422">
    <property type="entry name" value="PyrdxlP-dep_Trfase_small"/>
</dbReference>
<name>A0A1W1ZQM2_9BACT</name>
<organism evidence="5 6">
    <name type="scientific">Desulfocicer vacuolatum DSM 3385</name>
    <dbReference type="NCBI Taxonomy" id="1121400"/>
    <lineage>
        <taxon>Bacteria</taxon>
        <taxon>Pseudomonadati</taxon>
        <taxon>Thermodesulfobacteriota</taxon>
        <taxon>Desulfobacteria</taxon>
        <taxon>Desulfobacterales</taxon>
        <taxon>Desulfobacteraceae</taxon>
        <taxon>Desulfocicer</taxon>
    </lineage>
</organism>
<dbReference type="Gene3D" id="3.40.640.10">
    <property type="entry name" value="Type I PLP-dependent aspartate aminotransferase-like (Major domain)"/>
    <property type="match status" value="1"/>
</dbReference>
<dbReference type="Proteomes" id="UP000192418">
    <property type="component" value="Unassembled WGS sequence"/>
</dbReference>
<dbReference type="PANTHER" id="PTHR30244:SF34">
    <property type="entry name" value="DTDP-4-AMINO-4,6-DIDEOXYGALACTOSE TRANSAMINASE"/>
    <property type="match status" value="1"/>
</dbReference>
<dbReference type="Gene3D" id="3.90.1150.10">
    <property type="entry name" value="Aspartate Aminotransferase, domain 1"/>
    <property type="match status" value="1"/>
</dbReference>
<dbReference type="PANTHER" id="PTHR30244">
    <property type="entry name" value="TRANSAMINASE"/>
    <property type="match status" value="1"/>
</dbReference>
<keyword evidence="3 4" id="KW-0663">Pyridoxal phosphate</keyword>
<dbReference type="GO" id="GO:0008483">
    <property type="term" value="F:transaminase activity"/>
    <property type="evidence" value="ECO:0007669"/>
    <property type="project" value="TreeGrafter"/>
</dbReference>
<dbReference type="AlphaFoldDB" id="A0A1W1ZQM2"/>
<dbReference type="EMBL" id="FWXY01000003">
    <property type="protein sequence ID" value="SMC50398.1"/>
    <property type="molecule type" value="Genomic_DNA"/>
</dbReference>
<keyword evidence="6" id="KW-1185">Reference proteome</keyword>
<gene>
    <name evidence="5" type="ORF">SAMN02746065_10390</name>
</gene>
<dbReference type="GO" id="GO:0000271">
    <property type="term" value="P:polysaccharide biosynthetic process"/>
    <property type="evidence" value="ECO:0007669"/>
    <property type="project" value="TreeGrafter"/>
</dbReference>
<evidence type="ECO:0000256" key="4">
    <source>
        <dbReference type="RuleBase" id="RU004508"/>
    </source>
</evidence>
<protein>
    <submittedName>
        <fullName evidence="5">dTDP-4-amino-4,6-dideoxygalactose transaminase</fullName>
    </submittedName>
</protein>
<dbReference type="InterPro" id="IPR000653">
    <property type="entry name" value="DegT/StrS_aminotransferase"/>
</dbReference>
<evidence type="ECO:0000256" key="2">
    <source>
        <dbReference type="PIRSR" id="PIRSR000390-1"/>
    </source>
</evidence>
<feature type="active site" description="Proton acceptor" evidence="2">
    <location>
        <position position="191"/>
    </location>
</feature>